<dbReference type="STRING" id="228958.SAMN04488007_3544"/>
<dbReference type="InterPro" id="IPR018060">
    <property type="entry name" value="HTH_AraC"/>
</dbReference>
<dbReference type="SMART" id="SM00388">
    <property type="entry name" value="HisKA"/>
    <property type="match status" value="1"/>
</dbReference>
<dbReference type="Pfam" id="PF07494">
    <property type="entry name" value="Reg_prop"/>
    <property type="match status" value="4"/>
</dbReference>
<feature type="chain" id="PRO_5012048227" description="histidine kinase" evidence="9">
    <location>
        <begin position="24"/>
        <end position="1388"/>
    </location>
</feature>
<dbReference type="FunFam" id="2.60.40.10:FF:000791">
    <property type="entry name" value="Two-component system sensor histidine kinase/response regulator"/>
    <property type="match status" value="1"/>
</dbReference>
<proteinExistence type="predicted"/>
<dbReference type="GO" id="GO:0043565">
    <property type="term" value="F:sequence-specific DNA binding"/>
    <property type="evidence" value="ECO:0007669"/>
    <property type="project" value="InterPro"/>
</dbReference>
<dbReference type="InterPro" id="IPR003661">
    <property type="entry name" value="HisK_dim/P_dom"/>
</dbReference>
<evidence type="ECO:0000256" key="7">
    <source>
        <dbReference type="PROSITE-ProRule" id="PRU00169"/>
    </source>
</evidence>
<comment type="catalytic activity">
    <reaction evidence="1">
        <text>ATP + protein L-histidine = ADP + protein N-phospho-L-histidine.</text>
        <dbReference type="EC" id="2.7.13.3"/>
    </reaction>
</comment>
<evidence type="ECO:0000313" key="14">
    <source>
        <dbReference type="Proteomes" id="UP000184314"/>
    </source>
</evidence>
<evidence type="ECO:0000256" key="8">
    <source>
        <dbReference type="SAM" id="Phobius"/>
    </source>
</evidence>
<dbReference type="Gene3D" id="2.60.40.10">
    <property type="entry name" value="Immunoglobulins"/>
    <property type="match status" value="1"/>
</dbReference>
<dbReference type="InterPro" id="IPR001789">
    <property type="entry name" value="Sig_transdc_resp-reg_receiver"/>
</dbReference>
<dbReference type="EC" id="2.7.13.3" evidence="2"/>
<keyword evidence="8" id="KW-1133">Transmembrane helix</keyword>
<protein>
    <recommendedName>
        <fullName evidence="2">histidine kinase</fullName>
        <ecNumber evidence="2">2.7.13.3</ecNumber>
    </recommendedName>
</protein>
<feature type="modified residue" description="4-aspartylphosphate" evidence="7">
    <location>
        <position position="1189"/>
    </location>
</feature>
<dbReference type="PROSITE" id="PS50110">
    <property type="entry name" value="RESPONSE_REGULATORY"/>
    <property type="match status" value="1"/>
</dbReference>
<dbReference type="SUPFAM" id="SSF55874">
    <property type="entry name" value="ATPase domain of HSP90 chaperone/DNA topoisomerase II/histidine kinase"/>
    <property type="match status" value="1"/>
</dbReference>
<dbReference type="Pfam" id="PF12833">
    <property type="entry name" value="HTH_18"/>
    <property type="match status" value="1"/>
</dbReference>
<evidence type="ECO:0000256" key="9">
    <source>
        <dbReference type="SAM" id="SignalP"/>
    </source>
</evidence>
<dbReference type="PROSITE" id="PS50109">
    <property type="entry name" value="HIS_KIN"/>
    <property type="match status" value="1"/>
</dbReference>
<dbReference type="SUPFAM" id="SSF52172">
    <property type="entry name" value="CheY-like"/>
    <property type="match status" value="1"/>
</dbReference>
<feature type="domain" description="HTH araC/xylS-type" evidence="10">
    <location>
        <begin position="1288"/>
        <end position="1387"/>
    </location>
</feature>
<keyword evidence="8" id="KW-0472">Membrane</keyword>
<keyword evidence="13" id="KW-0418">Kinase</keyword>
<dbReference type="InterPro" id="IPR011006">
    <property type="entry name" value="CheY-like_superfamily"/>
</dbReference>
<dbReference type="Pfam" id="PF07495">
    <property type="entry name" value="Y_Y_Y"/>
    <property type="match status" value="1"/>
</dbReference>
<evidence type="ECO:0000259" key="12">
    <source>
        <dbReference type="PROSITE" id="PS50110"/>
    </source>
</evidence>
<evidence type="ECO:0000256" key="1">
    <source>
        <dbReference type="ARBA" id="ARBA00000085"/>
    </source>
</evidence>
<keyword evidence="14" id="KW-1185">Reference proteome</keyword>
<dbReference type="PANTHER" id="PTHR43547:SF2">
    <property type="entry name" value="HYBRID SIGNAL TRANSDUCTION HISTIDINE KINASE C"/>
    <property type="match status" value="1"/>
</dbReference>
<dbReference type="Gene3D" id="3.40.50.2300">
    <property type="match status" value="1"/>
</dbReference>
<dbReference type="RefSeq" id="WP_073246668.1">
    <property type="nucleotide sequence ID" value="NZ_FQZX01000003.1"/>
</dbReference>
<evidence type="ECO:0000256" key="3">
    <source>
        <dbReference type="ARBA" id="ARBA00022553"/>
    </source>
</evidence>
<dbReference type="InterPro" id="IPR011047">
    <property type="entry name" value="Quinoprotein_ADH-like_sf"/>
</dbReference>
<dbReference type="SUPFAM" id="SSF101898">
    <property type="entry name" value="NHL repeat"/>
    <property type="match status" value="1"/>
</dbReference>
<evidence type="ECO:0000313" key="13">
    <source>
        <dbReference type="EMBL" id="SHK65733.1"/>
    </source>
</evidence>
<keyword evidence="3 7" id="KW-0597">Phosphoprotein</keyword>
<dbReference type="InterPro" id="IPR011123">
    <property type="entry name" value="Y_Y_Y"/>
</dbReference>
<dbReference type="Gene3D" id="1.10.287.130">
    <property type="match status" value="1"/>
</dbReference>
<accession>A0A1M6U981</accession>
<dbReference type="InterPro" id="IPR036890">
    <property type="entry name" value="HATPase_C_sf"/>
</dbReference>
<reference evidence="14" key="1">
    <citation type="submission" date="2016-11" db="EMBL/GenBank/DDBJ databases">
        <authorList>
            <person name="Varghese N."/>
            <person name="Submissions S."/>
        </authorList>
    </citation>
    <scope>NUCLEOTIDE SEQUENCE [LARGE SCALE GENOMIC DNA]</scope>
    <source>
        <strain evidence="14">DSM 16478</strain>
    </source>
</reference>
<dbReference type="InterPro" id="IPR009057">
    <property type="entry name" value="Homeodomain-like_sf"/>
</dbReference>
<evidence type="ECO:0000259" key="11">
    <source>
        <dbReference type="PROSITE" id="PS50109"/>
    </source>
</evidence>
<dbReference type="SUPFAM" id="SSF50998">
    <property type="entry name" value="Quinoprotein alcohol dehydrogenase-like"/>
    <property type="match status" value="1"/>
</dbReference>
<feature type="domain" description="Response regulatory" evidence="12">
    <location>
        <begin position="1141"/>
        <end position="1256"/>
    </location>
</feature>
<dbReference type="Proteomes" id="UP000184314">
    <property type="component" value="Unassembled WGS sequence"/>
</dbReference>
<dbReference type="CDD" id="cd00082">
    <property type="entry name" value="HisKA"/>
    <property type="match status" value="1"/>
</dbReference>
<feature type="signal peptide" evidence="9">
    <location>
        <begin position="1"/>
        <end position="23"/>
    </location>
</feature>
<dbReference type="CDD" id="cd00146">
    <property type="entry name" value="PKD"/>
    <property type="match status" value="1"/>
</dbReference>
<dbReference type="InterPro" id="IPR004358">
    <property type="entry name" value="Sig_transdc_His_kin-like_C"/>
</dbReference>
<dbReference type="InterPro" id="IPR015943">
    <property type="entry name" value="WD40/YVTN_repeat-like_dom_sf"/>
</dbReference>
<dbReference type="GO" id="GO:0003700">
    <property type="term" value="F:DNA-binding transcription factor activity"/>
    <property type="evidence" value="ECO:0007669"/>
    <property type="project" value="InterPro"/>
</dbReference>
<dbReference type="SUPFAM" id="SSF47384">
    <property type="entry name" value="Homodimeric domain of signal transducing histidine kinase"/>
    <property type="match status" value="1"/>
</dbReference>
<evidence type="ECO:0000259" key="10">
    <source>
        <dbReference type="PROSITE" id="PS01124"/>
    </source>
</evidence>
<feature type="transmembrane region" description="Helical" evidence="8">
    <location>
        <begin position="803"/>
        <end position="828"/>
    </location>
</feature>
<dbReference type="Pfam" id="PF02518">
    <property type="entry name" value="HATPase_c"/>
    <property type="match status" value="1"/>
</dbReference>
<dbReference type="SMART" id="SM00448">
    <property type="entry name" value="REC"/>
    <property type="match status" value="1"/>
</dbReference>
<evidence type="ECO:0000256" key="5">
    <source>
        <dbReference type="ARBA" id="ARBA00023125"/>
    </source>
</evidence>
<feature type="domain" description="Histidine kinase" evidence="11">
    <location>
        <begin position="861"/>
        <end position="1097"/>
    </location>
</feature>
<dbReference type="EMBL" id="FQZX01000003">
    <property type="protein sequence ID" value="SHK65733.1"/>
    <property type="molecule type" value="Genomic_DNA"/>
</dbReference>
<keyword evidence="9" id="KW-0732">Signal</keyword>
<dbReference type="InterPro" id="IPR036097">
    <property type="entry name" value="HisK_dim/P_sf"/>
</dbReference>
<gene>
    <name evidence="13" type="ORF">SAMN04488007_3544</name>
</gene>
<dbReference type="GO" id="GO:0000155">
    <property type="term" value="F:phosphorelay sensor kinase activity"/>
    <property type="evidence" value="ECO:0007669"/>
    <property type="project" value="InterPro"/>
</dbReference>
<evidence type="ECO:0000256" key="6">
    <source>
        <dbReference type="ARBA" id="ARBA00023163"/>
    </source>
</evidence>
<keyword evidence="13" id="KW-0808">Transferase</keyword>
<dbReference type="SMART" id="SM00387">
    <property type="entry name" value="HATPase_c"/>
    <property type="match status" value="1"/>
</dbReference>
<dbReference type="SUPFAM" id="SSF46689">
    <property type="entry name" value="Homeodomain-like"/>
    <property type="match status" value="1"/>
</dbReference>
<organism evidence="13 14">
    <name type="scientific">Maribacter aquivivus</name>
    <dbReference type="NCBI Taxonomy" id="228958"/>
    <lineage>
        <taxon>Bacteria</taxon>
        <taxon>Pseudomonadati</taxon>
        <taxon>Bacteroidota</taxon>
        <taxon>Flavobacteriia</taxon>
        <taxon>Flavobacteriales</taxon>
        <taxon>Flavobacteriaceae</taxon>
        <taxon>Maribacter</taxon>
    </lineage>
</organism>
<sequence>MSDKKLFVWVFAICMTLALQVSAQTNNDIYNFVTIDDGIPKSAITKIIQDKEGLIWIATYGEGLLKYNGTDLKKYKHDDNDSSSINNSIVNTIFIDSKDNIWVGSNEGLNKYDKELDLFSSIRISKNELTNKDLPVFSISEDINGSIFIGTPAHGLFKLNVIDNSIEEIKDETGSLGTQSVINAIVPLKNGDMLIGSTDGLFKYHKSDNVLKPKTISTENGTLLNDYAIQSITIDNNENIWLGTFTKGLFKVRNKIDDRYTASIFDFTDKRIFAIEVLPNNTVICATENDGLFVLDRNGNPIHNYTYDKSDPKRIRSNSIWSIFVDNQERIWLGYYNKGISVYDKYYDKFSELESLPYSDNSLQSPSVTGIVQGSDHQLWIGMDGGGIDKYNLETKEFTHISDNFISNSEKLKNLDVQTIFLDKQENLWAGTWSSGIFYLPKGGRSFKNFSIESTNRALTSNSVISFSEDSKGTIWIGTYFGGLHSYNPDTKEFHHHSSDAFTTPLGKEGHVRTVLVDHQDHIWIGGPNGLVKAYWPDEQKLETKILNNLITKNSNIQGTINARSLYEDSANNIWLGTYGNGLCKINLEENKVDWFNVDDGLLLENISSIIEDDNQNIWVSGETGLAMLDTKTKQFLNYNKEDGLLANNFNYNAVTKDKHGILYFGNYEGIDYFNPNNILENTNKPLVYFTDLKLFNKSVNPLEKGSPIQKTISETEQLTLKPDQFVFTLEYAAVNFTRANNNEYAYYLEGLENNWNYVGNTRTATYTNLNPGDYIFHVKASNNDGVWTESSLELPITILAPWWATTWATIGYMIAFISLILLVNWILNKRREERQIIQLERSQRQQEEILNEKKIQFFTNISHEFRTPLTLIMNPIMDIMETNNYKLNKGLKEKHRIIYRNAQRLKTLIDELMDFRKLHIHKMTLNTSKIDAYKFVKEIAKHFEEEAFEKNILLTTETDDNNEMDFWGDPGLLEKVIFNLLSNSFKATPESGVITLGIYSHKNKVVFPLLDDSKMHKALEISIEDTGSGINKDDIEHIFKRFYQATNKSQHYFGGSGTGIGLELVQSFVQMHKGIVEVSSEVNQGTKFTLLFPLGKEHFHSSEISIPSGKVLNLDIKEEHLEEDQKINAISNLDIENKKTILVVEDNIELRNYLKNKLRTDYTVVEAENGKTGLQMALKGIPDLIISDVIMPEMDGFEFCTHIKENLKTSHIPVLMLTAKAMSSDKIKGIDSGADAYLNKPFEMKLLRSYIKRLIETRQQFIEKNINEENKITLLENTTSLDKTFMQKVLDYVNENLGEPDLNVEHLADDMSLSRSQLYRKIKAITGMTATELIRKIRLKKAKQMIESGSESISEVGFKVGFSSASYFSKCFKNEFGILPTELKGNS</sequence>
<evidence type="ECO:0000256" key="4">
    <source>
        <dbReference type="ARBA" id="ARBA00023015"/>
    </source>
</evidence>
<dbReference type="PROSITE" id="PS01124">
    <property type="entry name" value="HTH_ARAC_FAMILY_2"/>
    <property type="match status" value="1"/>
</dbReference>
<dbReference type="PROSITE" id="PS00041">
    <property type="entry name" value="HTH_ARAC_FAMILY_1"/>
    <property type="match status" value="1"/>
</dbReference>
<dbReference type="InterPro" id="IPR003594">
    <property type="entry name" value="HATPase_dom"/>
</dbReference>
<dbReference type="Gene3D" id="3.30.565.10">
    <property type="entry name" value="Histidine kinase-like ATPase, C-terminal domain"/>
    <property type="match status" value="1"/>
</dbReference>
<dbReference type="Gene3D" id="2.130.10.10">
    <property type="entry name" value="YVTN repeat-like/Quinoprotein amine dehydrogenase"/>
    <property type="match status" value="2"/>
</dbReference>
<dbReference type="OrthoDB" id="358279at2"/>
<keyword evidence="8" id="KW-0812">Transmembrane</keyword>
<dbReference type="Gene3D" id="1.10.10.60">
    <property type="entry name" value="Homeodomain-like"/>
    <property type="match status" value="1"/>
</dbReference>
<dbReference type="SUPFAM" id="SSF63829">
    <property type="entry name" value="Calcium-dependent phosphotriesterase"/>
    <property type="match status" value="1"/>
</dbReference>
<keyword evidence="5" id="KW-0238">DNA-binding</keyword>
<dbReference type="PRINTS" id="PR00344">
    <property type="entry name" value="BCTRLSENSOR"/>
</dbReference>
<dbReference type="Pfam" id="PF00072">
    <property type="entry name" value="Response_reg"/>
    <property type="match status" value="1"/>
</dbReference>
<dbReference type="InterPro" id="IPR005467">
    <property type="entry name" value="His_kinase_dom"/>
</dbReference>
<dbReference type="Pfam" id="PF00512">
    <property type="entry name" value="HisKA"/>
    <property type="match status" value="1"/>
</dbReference>
<keyword evidence="4" id="KW-0805">Transcription regulation</keyword>
<keyword evidence="6" id="KW-0804">Transcription</keyword>
<dbReference type="SMART" id="SM00342">
    <property type="entry name" value="HTH_ARAC"/>
    <property type="match status" value="1"/>
</dbReference>
<dbReference type="InterPro" id="IPR011110">
    <property type="entry name" value="Reg_prop"/>
</dbReference>
<dbReference type="PANTHER" id="PTHR43547">
    <property type="entry name" value="TWO-COMPONENT HISTIDINE KINASE"/>
    <property type="match status" value="1"/>
</dbReference>
<dbReference type="InterPro" id="IPR018062">
    <property type="entry name" value="HTH_AraC-typ_CS"/>
</dbReference>
<name>A0A1M6U981_9FLAO</name>
<dbReference type="InterPro" id="IPR013783">
    <property type="entry name" value="Ig-like_fold"/>
</dbReference>
<evidence type="ECO:0000256" key="2">
    <source>
        <dbReference type="ARBA" id="ARBA00012438"/>
    </source>
</evidence>